<dbReference type="PANTHER" id="PTHR31138:SF1">
    <property type="entry name" value="PDZ DOMAIN-CONTAINING PROTEIN"/>
    <property type="match status" value="1"/>
</dbReference>
<reference evidence="3" key="2">
    <citation type="submission" date="2023-06" db="EMBL/GenBank/DDBJ databases">
        <authorList>
            <person name="Kobayashi Y."/>
            <person name="Kayamori A."/>
            <person name="Aoki K."/>
            <person name="Shiwa Y."/>
            <person name="Fujita N."/>
            <person name="Sugita T."/>
            <person name="Iwasaki W."/>
            <person name="Tanaka N."/>
            <person name="Takashima M."/>
        </authorList>
    </citation>
    <scope>NUCLEOTIDE SEQUENCE</scope>
    <source>
        <strain evidence="3">HIS016</strain>
    </source>
</reference>
<dbReference type="Proteomes" id="UP001222932">
    <property type="component" value="Unassembled WGS sequence"/>
</dbReference>
<feature type="region of interest" description="Disordered" evidence="1">
    <location>
        <begin position="206"/>
        <end position="259"/>
    </location>
</feature>
<evidence type="ECO:0000259" key="2">
    <source>
        <dbReference type="Pfam" id="PF19343"/>
    </source>
</evidence>
<protein>
    <recommendedName>
        <fullName evidence="2">HAM1-like N-terminal domain-containing protein</fullName>
    </recommendedName>
</protein>
<organism evidence="3 4">
    <name type="scientific">Cutaneotrichosporon spelunceum</name>
    <dbReference type="NCBI Taxonomy" id="1672016"/>
    <lineage>
        <taxon>Eukaryota</taxon>
        <taxon>Fungi</taxon>
        <taxon>Dikarya</taxon>
        <taxon>Basidiomycota</taxon>
        <taxon>Agaricomycotina</taxon>
        <taxon>Tremellomycetes</taxon>
        <taxon>Trichosporonales</taxon>
        <taxon>Trichosporonaceae</taxon>
        <taxon>Cutaneotrichosporon</taxon>
    </lineage>
</organism>
<dbReference type="PANTHER" id="PTHR31138">
    <property type="entry name" value="CHROMOSOME 19, WHOLE GENOME SHOTGUN SEQUENCE"/>
    <property type="match status" value="1"/>
</dbReference>
<comment type="caution">
    <text evidence="3">The sequence shown here is derived from an EMBL/GenBank/DDBJ whole genome shotgun (WGS) entry which is preliminary data.</text>
</comment>
<name>A0AAD3Y9S9_9TREE</name>
<proteinExistence type="predicted"/>
<feature type="domain" description="HAM1-like N-terminal" evidence="2">
    <location>
        <begin position="391"/>
        <end position="553"/>
    </location>
</feature>
<feature type="compositionally biased region" description="Polar residues" evidence="1">
    <location>
        <begin position="753"/>
        <end position="769"/>
    </location>
</feature>
<gene>
    <name evidence="3" type="ORF">CspeluHIS016_0105800</name>
</gene>
<sequence>MKLHRDVSENPSSGGLTEVIDAQRSAEIEKDTQSDLRLMAILSALRNGCLPSNQQLDDWLDRLSSFLGSAEQDGLSDDTVAALSTAKTFTDTLRQVLREKNGDELLQETLSMAWFETRKGGHRPQVQAATAFENKERPGTNTDRSFEEDLARNVDAAAPEWAVRDGQLREAVRYIRILGTILFTNSDLRVAITELTALAPKHSGKGVAIQGENQEGTANSSVKEEPNAAQTADAGPIDGGDAGDRQDAEYPPVPGAFGHPASGWEDIRNTFVDAAASVALDPRVTEFLGRLRGALASMQEEKGYTQAMTWLLDTFAAYEYDAIAQTHPELVPEYRRPQMTPTRRILANIDNLSHWLSNEVYASKWNAAWAGLALFLGVDEGFDFKSHQGKLQGWFADDALTHELKTQWTQLTDALLLDNEQLVFKRVLWSEFGKLAITGINWRGFITLPRMEVVSPSVELVLENLHVSLANLFPSILDFQVHDQTRFSPFAELRGSCEAATRTRLRIQAEQIQADLRDMLVSVRVPRLGFSDQGRANIALTRRGLWFDIEVELDTHPRAEHVVQARRINIGIDELSLVMKGTRRDCLYATLLPLGIPFLKWRLVSTWKLKLAQQIQRLDSELCELRDRVHEEKRRRTVGNSEPRASTRLFKVLVQRLREAKSVAAKQAAKKARAVRARSRRRKDSGMVRSTTPSGEASISRGEEAGPDEPEPQRGFKLSFGLADAMLPHVSADRERSLLFRRERAERAARSTALDSTGSTSSMRLSTTAMGLGDSSLHRRPWRSPAFNRAT</sequence>
<dbReference type="EMBL" id="BTCM01000001">
    <property type="protein sequence ID" value="GMK53994.1"/>
    <property type="molecule type" value="Genomic_DNA"/>
</dbReference>
<dbReference type="AlphaFoldDB" id="A0AAD3Y9S9"/>
<evidence type="ECO:0000313" key="4">
    <source>
        <dbReference type="Proteomes" id="UP001222932"/>
    </source>
</evidence>
<dbReference type="InterPro" id="IPR045967">
    <property type="entry name" value="HAM1-like_N"/>
</dbReference>
<feature type="region of interest" description="Disordered" evidence="1">
    <location>
        <begin position="747"/>
        <end position="791"/>
    </location>
</feature>
<accession>A0AAD3Y9S9</accession>
<reference evidence="3" key="1">
    <citation type="journal article" date="2023" name="BMC Genomics">
        <title>Chromosome-level genome assemblies of Cutaneotrichosporon spp. (Trichosporonales, Basidiomycota) reveal imbalanced evolution between nucleotide sequences and chromosome synteny.</title>
        <authorList>
            <person name="Kobayashi Y."/>
            <person name="Kayamori A."/>
            <person name="Aoki K."/>
            <person name="Shiwa Y."/>
            <person name="Matsutani M."/>
            <person name="Fujita N."/>
            <person name="Sugita T."/>
            <person name="Iwasaki W."/>
            <person name="Tanaka N."/>
            <person name="Takashima M."/>
        </authorList>
    </citation>
    <scope>NUCLEOTIDE SEQUENCE</scope>
    <source>
        <strain evidence="3">HIS016</strain>
    </source>
</reference>
<keyword evidence="4" id="KW-1185">Reference proteome</keyword>
<feature type="compositionally biased region" description="Polar residues" evidence="1">
    <location>
        <begin position="211"/>
        <end position="221"/>
    </location>
</feature>
<feature type="region of interest" description="Disordered" evidence="1">
    <location>
        <begin position="668"/>
        <end position="716"/>
    </location>
</feature>
<evidence type="ECO:0000313" key="3">
    <source>
        <dbReference type="EMBL" id="GMK53994.1"/>
    </source>
</evidence>
<feature type="compositionally biased region" description="Basic residues" evidence="1">
    <location>
        <begin position="668"/>
        <end position="683"/>
    </location>
</feature>
<dbReference type="Pfam" id="PF19343">
    <property type="entry name" value="HAM1_N"/>
    <property type="match status" value="2"/>
</dbReference>
<feature type="domain" description="HAM1-like N-terminal" evidence="2">
    <location>
        <begin position="18"/>
        <end position="192"/>
    </location>
</feature>
<evidence type="ECO:0000256" key="1">
    <source>
        <dbReference type="SAM" id="MobiDB-lite"/>
    </source>
</evidence>
<feature type="compositionally biased region" description="Polar residues" evidence="1">
    <location>
        <begin position="688"/>
        <end position="697"/>
    </location>
</feature>